<keyword evidence="2" id="KW-1185">Reference proteome</keyword>
<dbReference type="RefSeq" id="WP_183310575.1">
    <property type="nucleotide sequence ID" value="NZ_JACIEW010000003.1"/>
</dbReference>
<dbReference type="Proteomes" id="UP000547011">
    <property type="component" value="Unassembled WGS sequence"/>
</dbReference>
<reference evidence="1 2" key="1">
    <citation type="submission" date="2020-08" db="EMBL/GenBank/DDBJ databases">
        <title>Genomic Encyclopedia of Type Strains, Phase IV (KMG-IV): sequencing the most valuable type-strain genomes for metagenomic binning, comparative biology and taxonomic classification.</title>
        <authorList>
            <person name="Goeker M."/>
        </authorList>
    </citation>
    <scope>NUCLEOTIDE SEQUENCE [LARGE SCALE GENOMIC DNA]</scope>
    <source>
        <strain evidence="1 2">DSM 23447</strain>
    </source>
</reference>
<comment type="caution">
    <text evidence="1">The sequence shown here is derived from an EMBL/GenBank/DDBJ whole genome shotgun (WGS) entry which is preliminary data.</text>
</comment>
<dbReference type="AlphaFoldDB" id="A0A7W6NBM1"/>
<dbReference type="EMBL" id="JACIEW010000003">
    <property type="protein sequence ID" value="MBB4051836.1"/>
    <property type="molecule type" value="Genomic_DNA"/>
</dbReference>
<gene>
    <name evidence="1" type="ORF">GGR20_001478</name>
</gene>
<evidence type="ECO:0000313" key="2">
    <source>
        <dbReference type="Proteomes" id="UP000547011"/>
    </source>
</evidence>
<evidence type="ECO:0000313" key="1">
    <source>
        <dbReference type="EMBL" id="MBB4051836.1"/>
    </source>
</evidence>
<organism evidence="1 2">
    <name type="scientific">Devosia subaequoris</name>
    <dbReference type="NCBI Taxonomy" id="395930"/>
    <lineage>
        <taxon>Bacteria</taxon>
        <taxon>Pseudomonadati</taxon>
        <taxon>Pseudomonadota</taxon>
        <taxon>Alphaproteobacteria</taxon>
        <taxon>Hyphomicrobiales</taxon>
        <taxon>Devosiaceae</taxon>
        <taxon>Devosia</taxon>
    </lineage>
</organism>
<sequence length="482" mass="52766">MRNFNTLEINYSRHELESGDARRQKLALQQLSRASKAGFRVPPNLAYGFFHLVGSLVLTSSDVKVVRWSLNYLALAGPRNISIPTANLAISKWDKQPDVIGSAAALLVKHDPVQFAKILSGGNFSRELLVLSALRTANISLAGPADIKIDINIADPEVLKVALLAVGLKKAPPNVFDPKFSNREIVRALGSHDDPIVSQYSVWAIAENDDLSLSDLGVSLNDIEQLPTNVQGWVYRLFGSDVTGHRLRHDMIAQGSACPELEVRRELATGLRDNYYDGLDTVVRQWYFDEAEEEVRLLLLEHMSNLSENCPYYKDLALEIYAAENKGSLVRERMELAASRTPLYGEFQRLLAETDAPLLNYSEVNFVTNNNIKNVQAGAFSVSGTATNNGNFNNLLSQEMATKAIEYLDMAAETVENLPVNAATKTQAQKAIAEAKDNPTKERLGVVASSLKSIEGMLGSVAGSGEHVVKIAGYAALILALL</sequence>
<proteinExistence type="predicted"/>
<accession>A0A7W6NBM1</accession>
<name>A0A7W6NBM1_9HYPH</name>
<protein>
    <submittedName>
        <fullName evidence="1">Uncharacterized protein</fullName>
    </submittedName>
</protein>